<evidence type="ECO:0000256" key="4">
    <source>
        <dbReference type="ARBA" id="ARBA00023163"/>
    </source>
</evidence>
<dbReference type="RefSeq" id="WP_021247242.1">
    <property type="nucleotide sequence ID" value="NZ_ATIB01000088.1"/>
</dbReference>
<dbReference type="Gene3D" id="1.10.10.10">
    <property type="entry name" value="Winged helix-like DNA-binding domain superfamily/Winged helix DNA-binding domain"/>
    <property type="match status" value="1"/>
</dbReference>
<evidence type="ECO:0000256" key="1">
    <source>
        <dbReference type="ARBA" id="ARBA00011046"/>
    </source>
</evidence>
<dbReference type="Gene3D" id="1.10.4040.10">
    <property type="entry name" value="Penicillinase repressor domain"/>
    <property type="match status" value="1"/>
</dbReference>
<dbReference type="Pfam" id="PF03965">
    <property type="entry name" value="Penicillinase_R"/>
    <property type="match status" value="1"/>
</dbReference>
<dbReference type="GO" id="GO:0045892">
    <property type="term" value="P:negative regulation of DNA-templated transcription"/>
    <property type="evidence" value="ECO:0007669"/>
    <property type="project" value="InterPro"/>
</dbReference>
<sequence length="125" mass="13784">MMAVSEKISEAELVVMEALWQRAPLTAADVADQVAADRGWSVQTVKTLLSRLMAKDIIAADQDGRRFLYRPLVVREEYVASESGRLVNRLFGGRISPLVAQLAEQDQLTADDIAELEGILKGLRS</sequence>
<gene>
    <name evidence="5" type="ORF">L485_23635</name>
</gene>
<dbReference type="InterPro" id="IPR005650">
    <property type="entry name" value="BlaI_family"/>
</dbReference>
<dbReference type="AlphaFoldDB" id="T0HCF3"/>
<dbReference type="SUPFAM" id="SSF46785">
    <property type="entry name" value="Winged helix' DNA-binding domain"/>
    <property type="match status" value="1"/>
</dbReference>
<comment type="caution">
    <text evidence="5">The sequence shown here is derived from an EMBL/GenBank/DDBJ whole genome shotgun (WGS) entry which is preliminary data.</text>
</comment>
<evidence type="ECO:0000256" key="3">
    <source>
        <dbReference type="ARBA" id="ARBA00023125"/>
    </source>
</evidence>
<keyword evidence="4" id="KW-0804">Transcription</keyword>
<dbReference type="InterPro" id="IPR036388">
    <property type="entry name" value="WH-like_DNA-bd_sf"/>
</dbReference>
<protein>
    <submittedName>
        <fullName evidence="5">Beta-lactamase</fullName>
    </submittedName>
</protein>
<dbReference type="GO" id="GO:0003677">
    <property type="term" value="F:DNA binding"/>
    <property type="evidence" value="ECO:0007669"/>
    <property type="project" value="UniProtKB-KW"/>
</dbReference>
<evidence type="ECO:0000313" key="5">
    <source>
        <dbReference type="EMBL" id="EQA97069.1"/>
    </source>
</evidence>
<evidence type="ECO:0000256" key="2">
    <source>
        <dbReference type="ARBA" id="ARBA00023015"/>
    </source>
</evidence>
<dbReference type="PATRIC" id="fig|1114964.3.peg.4642"/>
<comment type="similarity">
    <text evidence="1">Belongs to the BlaI transcriptional regulatory family.</text>
</comment>
<dbReference type="PIRSF" id="PIRSF019455">
    <property type="entry name" value="CopR_AtkY"/>
    <property type="match status" value="1"/>
</dbReference>
<evidence type="ECO:0000313" key="6">
    <source>
        <dbReference type="Proteomes" id="UP000015524"/>
    </source>
</evidence>
<dbReference type="Proteomes" id="UP000015524">
    <property type="component" value="Unassembled WGS sequence"/>
</dbReference>
<keyword evidence="2" id="KW-0805">Transcription regulation</keyword>
<keyword evidence="3" id="KW-0238">DNA-binding</keyword>
<accession>T0HCF3</accession>
<dbReference type="InterPro" id="IPR036390">
    <property type="entry name" value="WH_DNA-bd_sf"/>
</dbReference>
<reference evidence="5 6" key="1">
    <citation type="journal article" date="2013" name="Genome Announc.">
        <title>Draft Genome Sequence of a Hexachlorocyclohexane-Degrading Bacterium, Sphingobium baderi Strain LL03T.</title>
        <authorList>
            <person name="Kaur J."/>
            <person name="Verma H."/>
            <person name="Tripathi C."/>
            <person name="Khurana J.P."/>
            <person name="Lal R."/>
        </authorList>
    </citation>
    <scope>NUCLEOTIDE SEQUENCE [LARGE SCALE GENOMIC DNA]</scope>
    <source>
        <strain evidence="5 6">LL03</strain>
    </source>
</reference>
<organism evidence="5 6">
    <name type="scientific">Sphingobium baderi LL03</name>
    <dbReference type="NCBI Taxonomy" id="1114964"/>
    <lineage>
        <taxon>Bacteria</taxon>
        <taxon>Pseudomonadati</taxon>
        <taxon>Pseudomonadota</taxon>
        <taxon>Alphaproteobacteria</taxon>
        <taxon>Sphingomonadales</taxon>
        <taxon>Sphingomonadaceae</taxon>
        <taxon>Sphingobium</taxon>
    </lineage>
</organism>
<name>T0HCF3_9SPHN</name>
<dbReference type="OrthoDB" id="279010at2"/>
<keyword evidence="6" id="KW-1185">Reference proteome</keyword>
<proteinExistence type="inferred from homology"/>
<dbReference type="eggNOG" id="COG3682">
    <property type="taxonomic scope" value="Bacteria"/>
</dbReference>
<dbReference type="EMBL" id="ATIB01000088">
    <property type="protein sequence ID" value="EQA97069.1"/>
    <property type="molecule type" value="Genomic_DNA"/>
</dbReference>